<dbReference type="EC" id="2.7.13.3" evidence="3"/>
<keyword evidence="8 10" id="KW-0472">Membrane</keyword>
<accession>A0A8J7JFM1</accession>
<dbReference type="InterPro" id="IPR003594">
    <property type="entry name" value="HATPase_dom"/>
</dbReference>
<dbReference type="SMART" id="SM00448">
    <property type="entry name" value="REC"/>
    <property type="match status" value="1"/>
</dbReference>
<evidence type="ECO:0000256" key="1">
    <source>
        <dbReference type="ARBA" id="ARBA00000085"/>
    </source>
</evidence>
<dbReference type="GO" id="GO:0005886">
    <property type="term" value="C:plasma membrane"/>
    <property type="evidence" value="ECO:0007669"/>
    <property type="project" value="UniProtKB-SubCell"/>
</dbReference>
<dbReference type="CDD" id="cd00082">
    <property type="entry name" value="HisKA"/>
    <property type="match status" value="1"/>
</dbReference>
<evidence type="ECO:0000256" key="10">
    <source>
        <dbReference type="SAM" id="Phobius"/>
    </source>
</evidence>
<dbReference type="RefSeq" id="WP_199385255.1">
    <property type="nucleotide sequence ID" value="NZ_JAEMHM010000013.1"/>
</dbReference>
<organism evidence="14 15">
    <name type="scientific">Geomesophilobacter sediminis</name>
    <dbReference type="NCBI Taxonomy" id="2798584"/>
    <lineage>
        <taxon>Bacteria</taxon>
        <taxon>Pseudomonadati</taxon>
        <taxon>Thermodesulfobacteriota</taxon>
        <taxon>Desulfuromonadia</taxon>
        <taxon>Geobacterales</taxon>
        <taxon>Geobacteraceae</taxon>
        <taxon>Geomesophilobacter</taxon>
    </lineage>
</organism>
<dbReference type="InterPro" id="IPR011006">
    <property type="entry name" value="CheY-like_superfamily"/>
</dbReference>
<evidence type="ECO:0000259" key="11">
    <source>
        <dbReference type="PROSITE" id="PS50109"/>
    </source>
</evidence>
<dbReference type="Pfam" id="PF07694">
    <property type="entry name" value="5TM-5TMR_LYT"/>
    <property type="match status" value="1"/>
</dbReference>
<proteinExistence type="predicted"/>
<dbReference type="PANTHER" id="PTHR43065">
    <property type="entry name" value="SENSOR HISTIDINE KINASE"/>
    <property type="match status" value="1"/>
</dbReference>
<dbReference type="InterPro" id="IPR011620">
    <property type="entry name" value="Sig_transdc_His_kinase_LytS_TM"/>
</dbReference>
<dbReference type="Pfam" id="PF02518">
    <property type="entry name" value="HATPase_c"/>
    <property type="match status" value="1"/>
</dbReference>
<dbReference type="PROSITE" id="PS50112">
    <property type="entry name" value="PAS"/>
    <property type="match status" value="1"/>
</dbReference>
<dbReference type="PROSITE" id="PS50109">
    <property type="entry name" value="HIS_KIN"/>
    <property type="match status" value="1"/>
</dbReference>
<feature type="transmembrane region" description="Helical" evidence="10">
    <location>
        <begin position="164"/>
        <end position="183"/>
    </location>
</feature>
<dbReference type="Pfam" id="PF12860">
    <property type="entry name" value="PAS_7"/>
    <property type="match status" value="1"/>
</dbReference>
<dbReference type="CDD" id="cd00130">
    <property type="entry name" value="PAS"/>
    <property type="match status" value="1"/>
</dbReference>
<evidence type="ECO:0000313" key="15">
    <source>
        <dbReference type="Proteomes" id="UP000636888"/>
    </source>
</evidence>
<evidence type="ECO:0000256" key="4">
    <source>
        <dbReference type="ARBA" id="ARBA00022475"/>
    </source>
</evidence>
<evidence type="ECO:0000259" key="13">
    <source>
        <dbReference type="PROSITE" id="PS50112"/>
    </source>
</evidence>
<dbReference type="InterPro" id="IPR036890">
    <property type="entry name" value="HATPase_C_sf"/>
</dbReference>
<dbReference type="PROSITE" id="PS50110">
    <property type="entry name" value="RESPONSE_REGULATORY"/>
    <property type="match status" value="1"/>
</dbReference>
<feature type="transmembrane region" description="Helical" evidence="10">
    <location>
        <begin position="101"/>
        <end position="121"/>
    </location>
</feature>
<evidence type="ECO:0000259" key="12">
    <source>
        <dbReference type="PROSITE" id="PS50110"/>
    </source>
</evidence>
<dbReference type="Proteomes" id="UP000636888">
    <property type="component" value="Unassembled WGS sequence"/>
</dbReference>
<dbReference type="InterPro" id="IPR001789">
    <property type="entry name" value="Sig_transdc_resp-reg_receiver"/>
</dbReference>
<dbReference type="SUPFAM" id="SSF52172">
    <property type="entry name" value="CheY-like"/>
    <property type="match status" value="1"/>
</dbReference>
<dbReference type="Gene3D" id="3.30.565.10">
    <property type="entry name" value="Histidine kinase-like ATPase, C-terminal domain"/>
    <property type="match status" value="1"/>
</dbReference>
<feature type="domain" description="Response regulatory" evidence="12">
    <location>
        <begin position="709"/>
        <end position="824"/>
    </location>
</feature>
<dbReference type="GO" id="GO:0071555">
    <property type="term" value="P:cell wall organization"/>
    <property type="evidence" value="ECO:0007669"/>
    <property type="project" value="InterPro"/>
</dbReference>
<dbReference type="InterPro" id="IPR005467">
    <property type="entry name" value="His_kinase_dom"/>
</dbReference>
<comment type="catalytic activity">
    <reaction evidence="1">
        <text>ATP + protein L-histidine = ADP + protein N-phospho-L-histidine.</text>
        <dbReference type="EC" id="2.7.13.3"/>
    </reaction>
</comment>
<dbReference type="SUPFAM" id="SSF47384">
    <property type="entry name" value="Homodimeric domain of signal transducing histidine kinase"/>
    <property type="match status" value="1"/>
</dbReference>
<dbReference type="PANTHER" id="PTHR43065:SF42">
    <property type="entry name" value="TWO-COMPONENT SENSOR PPRA"/>
    <property type="match status" value="1"/>
</dbReference>
<keyword evidence="5 9" id="KW-0597">Phosphoprotein</keyword>
<dbReference type="Gene3D" id="1.10.287.130">
    <property type="match status" value="1"/>
</dbReference>
<keyword evidence="15" id="KW-1185">Reference proteome</keyword>
<dbReference type="Pfam" id="PF00072">
    <property type="entry name" value="Response_reg"/>
    <property type="match status" value="1"/>
</dbReference>
<sequence length="830" mass="92121">MDTFTGFLNNAALMLILCVAYDTFSIYGISNQKLREGLTGVLVGLICIAVMLNPWSLEKGLYFDTRWVLLSLCGLFFGTVPTAIAVAIAGAFRLYVGGPGGIVGTVVIVVTAAVGLAARHWQEKRENPPNWLQLYLFGVVVQLAMLSCMFLFPAAMRIAILKKIALPILLIYPVLTAVIGLILKKQEVRRIADRKLLYSTALATAALESTPDGILIVNREGKATRWNQRFIELWKVPPHLLDMANNEELLAYAASQLADPDEFLARVTDLYRHPEETGTDTLYFADGRIFERYTQPQKVGAEVMGRFWSFHDITEQRNAAESLQMMRFCVDHAGDSMFWINSEGRILYVNDAACQGLGYSREELLSMRVFDLDPDFTPAVWGPHSEALRQRGSFTFETRHRAKDGRVFPVEVTANYVHFGGHEFNFATTRDITERKRILEERLKLEQQLLHAQKLESLGVLAGGIAHDFNNLLTSIIGNADLALMRINPESPAIDNLHSIEKASARAADLARQMLAYSGKGKFVISNHDVNDLLEEMLHILQVSISKKAVLRLNLTRPLPPVEGDATQIRQVIMNLVINASEAIGDRSGVIAITTGCMDCDRSYLKDVWLDENIKDGLYVFIEIADTGCGMSKETLAKLFDPFFTTKFTGRGLGMAAVLGIIRGHKGAVKVYSEVGKGSTFKILLPASGKPAEIFNHDTGSEHWRGSGTVLLVDDEETVRAIGSEMLREMGFDVVTANDGRAAVDVFRSRNDIAFVILDLTMPHMDGEQCFRELRALNPKVKVIMSSGFGELEVTQKFVGKGLAGFVQKPYKFTALRDCIAGLDIDRKDH</sequence>
<dbReference type="Pfam" id="PF13426">
    <property type="entry name" value="PAS_9"/>
    <property type="match status" value="1"/>
</dbReference>
<evidence type="ECO:0000256" key="2">
    <source>
        <dbReference type="ARBA" id="ARBA00004651"/>
    </source>
</evidence>
<dbReference type="SUPFAM" id="SSF55785">
    <property type="entry name" value="PYP-like sensor domain (PAS domain)"/>
    <property type="match status" value="2"/>
</dbReference>
<dbReference type="PRINTS" id="PR00344">
    <property type="entry name" value="BCTRLSENSOR"/>
</dbReference>
<dbReference type="Gene3D" id="3.40.50.2300">
    <property type="match status" value="1"/>
</dbReference>
<dbReference type="CDD" id="cd00156">
    <property type="entry name" value="REC"/>
    <property type="match status" value="1"/>
</dbReference>
<feature type="domain" description="PAS" evidence="13">
    <location>
        <begin position="322"/>
        <end position="372"/>
    </location>
</feature>
<dbReference type="AlphaFoldDB" id="A0A8J7JFM1"/>
<dbReference type="SMART" id="SM00091">
    <property type="entry name" value="PAS"/>
    <property type="match status" value="2"/>
</dbReference>
<protein>
    <recommendedName>
        <fullName evidence="3">histidine kinase</fullName>
        <ecNumber evidence="3">2.7.13.3</ecNumber>
    </recommendedName>
</protein>
<keyword evidence="7 10" id="KW-1133">Transmembrane helix</keyword>
<dbReference type="InterPro" id="IPR035965">
    <property type="entry name" value="PAS-like_dom_sf"/>
</dbReference>
<evidence type="ECO:0000256" key="5">
    <source>
        <dbReference type="ARBA" id="ARBA00022553"/>
    </source>
</evidence>
<keyword evidence="6 10" id="KW-0812">Transmembrane</keyword>
<feature type="transmembrane region" description="Helical" evidence="10">
    <location>
        <begin position="37"/>
        <end position="55"/>
    </location>
</feature>
<name>A0A8J7JFM1_9BACT</name>
<dbReference type="NCBIfam" id="TIGR00229">
    <property type="entry name" value="sensory_box"/>
    <property type="match status" value="1"/>
</dbReference>
<feature type="modified residue" description="4-aspartylphosphate" evidence="9">
    <location>
        <position position="759"/>
    </location>
</feature>
<keyword evidence="4" id="KW-1003">Cell membrane</keyword>
<evidence type="ECO:0000256" key="8">
    <source>
        <dbReference type="ARBA" id="ARBA00023136"/>
    </source>
</evidence>
<evidence type="ECO:0000256" key="6">
    <source>
        <dbReference type="ARBA" id="ARBA00022692"/>
    </source>
</evidence>
<dbReference type="SMART" id="SM00387">
    <property type="entry name" value="HATPase_c"/>
    <property type="match status" value="1"/>
</dbReference>
<gene>
    <name evidence="14" type="ORF">JFN93_16695</name>
</gene>
<dbReference type="InterPro" id="IPR004358">
    <property type="entry name" value="Sig_transdc_His_kin-like_C"/>
</dbReference>
<dbReference type="InterPro" id="IPR003661">
    <property type="entry name" value="HisK_dim/P_dom"/>
</dbReference>
<feature type="transmembrane region" description="Helical" evidence="10">
    <location>
        <begin position="12"/>
        <end position="30"/>
    </location>
</feature>
<dbReference type="InterPro" id="IPR000014">
    <property type="entry name" value="PAS"/>
</dbReference>
<dbReference type="GO" id="GO:0000155">
    <property type="term" value="F:phosphorelay sensor kinase activity"/>
    <property type="evidence" value="ECO:0007669"/>
    <property type="project" value="InterPro"/>
</dbReference>
<evidence type="ECO:0000256" key="7">
    <source>
        <dbReference type="ARBA" id="ARBA00022989"/>
    </source>
</evidence>
<evidence type="ECO:0000313" key="14">
    <source>
        <dbReference type="EMBL" id="MBJ6726351.1"/>
    </source>
</evidence>
<feature type="transmembrane region" description="Helical" evidence="10">
    <location>
        <begin position="67"/>
        <end position="89"/>
    </location>
</feature>
<dbReference type="InterPro" id="IPR036097">
    <property type="entry name" value="HisK_dim/P_sf"/>
</dbReference>
<dbReference type="Gene3D" id="3.30.450.20">
    <property type="entry name" value="PAS domain"/>
    <property type="match status" value="2"/>
</dbReference>
<reference evidence="14" key="1">
    <citation type="submission" date="2020-12" db="EMBL/GenBank/DDBJ databases">
        <title>Geomonas sp. Red875, isolated from river sediment.</title>
        <authorList>
            <person name="Xu Z."/>
            <person name="Zhang Z."/>
            <person name="Masuda Y."/>
            <person name="Itoh H."/>
            <person name="Senoo K."/>
        </authorList>
    </citation>
    <scope>NUCLEOTIDE SEQUENCE</scope>
    <source>
        <strain evidence="14">Red875</strain>
    </source>
</reference>
<feature type="transmembrane region" description="Helical" evidence="10">
    <location>
        <begin position="133"/>
        <end position="152"/>
    </location>
</feature>
<dbReference type="SUPFAM" id="SSF55874">
    <property type="entry name" value="ATPase domain of HSP90 chaperone/DNA topoisomerase II/histidine kinase"/>
    <property type="match status" value="1"/>
</dbReference>
<dbReference type="EMBL" id="JAEMHM010000013">
    <property type="protein sequence ID" value="MBJ6726351.1"/>
    <property type="molecule type" value="Genomic_DNA"/>
</dbReference>
<comment type="caution">
    <text evidence="14">The sequence shown here is derived from an EMBL/GenBank/DDBJ whole genome shotgun (WGS) entry which is preliminary data.</text>
</comment>
<feature type="domain" description="Histidine kinase" evidence="11">
    <location>
        <begin position="464"/>
        <end position="689"/>
    </location>
</feature>
<evidence type="ECO:0000256" key="3">
    <source>
        <dbReference type="ARBA" id="ARBA00012438"/>
    </source>
</evidence>
<evidence type="ECO:0000256" key="9">
    <source>
        <dbReference type="PROSITE-ProRule" id="PRU00169"/>
    </source>
</evidence>
<comment type="subcellular location">
    <subcellularLocation>
        <location evidence="2">Cell membrane</location>
        <topology evidence="2">Multi-pass membrane protein</topology>
    </subcellularLocation>
</comment>